<keyword evidence="2" id="KW-0472">Membrane</keyword>
<keyword evidence="2" id="KW-0812">Transmembrane</keyword>
<keyword evidence="2" id="KW-1133">Transmembrane helix</keyword>
<evidence type="ECO:0000313" key="3">
    <source>
        <dbReference type="EMBL" id="GAA3923528.1"/>
    </source>
</evidence>
<feature type="compositionally biased region" description="Basic residues" evidence="1">
    <location>
        <begin position="82"/>
        <end position="91"/>
    </location>
</feature>
<feature type="region of interest" description="Disordered" evidence="1">
    <location>
        <begin position="1"/>
        <end position="23"/>
    </location>
</feature>
<accession>A0ABP7MI57</accession>
<protein>
    <recommendedName>
        <fullName evidence="5">Secreted protein</fullName>
    </recommendedName>
</protein>
<proteinExistence type="predicted"/>
<organism evidence="3 4">
    <name type="scientific">Streptomyces gulbargensis</name>
    <dbReference type="NCBI Taxonomy" id="364901"/>
    <lineage>
        <taxon>Bacteria</taxon>
        <taxon>Bacillati</taxon>
        <taxon>Actinomycetota</taxon>
        <taxon>Actinomycetes</taxon>
        <taxon>Kitasatosporales</taxon>
        <taxon>Streptomycetaceae</taxon>
        <taxon>Streptomyces</taxon>
    </lineage>
</organism>
<feature type="compositionally biased region" description="Low complexity" evidence="1">
    <location>
        <begin position="108"/>
        <end position="125"/>
    </location>
</feature>
<gene>
    <name evidence="3" type="ORF">GCM10022244_36510</name>
</gene>
<comment type="caution">
    <text evidence="3">The sequence shown here is derived from an EMBL/GenBank/DDBJ whole genome shotgun (WGS) entry which is preliminary data.</text>
</comment>
<keyword evidence="4" id="KW-1185">Reference proteome</keyword>
<feature type="region of interest" description="Disordered" evidence="1">
    <location>
        <begin position="42"/>
        <end position="131"/>
    </location>
</feature>
<feature type="compositionally biased region" description="Low complexity" evidence="1">
    <location>
        <begin position="52"/>
        <end position="64"/>
    </location>
</feature>
<feature type="compositionally biased region" description="Basic residues" evidence="1">
    <location>
        <begin position="98"/>
        <end position="107"/>
    </location>
</feature>
<reference evidence="4" key="1">
    <citation type="journal article" date="2019" name="Int. J. Syst. Evol. Microbiol.">
        <title>The Global Catalogue of Microorganisms (GCM) 10K type strain sequencing project: providing services to taxonomists for standard genome sequencing and annotation.</title>
        <authorList>
            <consortium name="The Broad Institute Genomics Platform"/>
            <consortium name="The Broad Institute Genome Sequencing Center for Infectious Disease"/>
            <person name="Wu L."/>
            <person name="Ma J."/>
        </authorList>
    </citation>
    <scope>NUCLEOTIDE SEQUENCE [LARGE SCALE GENOMIC DNA]</scope>
    <source>
        <strain evidence="4">JCM 16956</strain>
    </source>
</reference>
<dbReference type="EMBL" id="BAABAJ010000010">
    <property type="protein sequence ID" value="GAA3923528.1"/>
    <property type="molecule type" value="Genomic_DNA"/>
</dbReference>
<evidence type="ECO:0000256" key="1">
    <source>
        <dbReference type="SAM" id="MobiDB-lite"/>
    </source>
</evidence>
<dbReference type="RefSeq" id="WP_345283986.1">
    <property type="nucleotide sequence ID" value="NZ_BAABAJ010000010.1"/>
</dbReference>
<feature type="transmembrane region" description="Helical" evidence="2">
    <location>
        <begin position="30"/>
        <end position="48"/>
    </location>
</feature>
<sequence length="131" mass="13595">MSPAPEPTTASAPPATPAGRRVRHGRSGRLWIVLLLVLATLCGTGAPGPSTGAEPRPAAAPAPEHGGETHDPSAPDTGPPGRARRPHRRVRPPGPAHWRTRAARVHRPAAGSPRPVPAPRGAAPRHVVMRC</sequence>
<dbReference type="Proteomes" id="UP001501000">
    <property type="component" value="Unassembled WGS sequence"/>
</dbReference>
<evidence type="ECO:0008006" key="5">
    <source>
        <dbReference type="Google" id="ProtNLM"/>
    </source>
</evidence>
<evidence type="ECO:0000256" key="2">
    <source>
        <dbReference type="SAM" id="Phobius"/>
    </source>
</evidence>
<evidence type="ECO:0000313" key="4">
    <source>
        <dbReference type="Proteomes" id="UP001501000"/>
    </source>
</evidence>
<name>A0ABP7MI57_9ACTN</name>